<organism evidence="1 2">
    <name type="scientific">Phanerochaete sordida</name>
    <dbReference type="NCBI Taxonomy" id="48140"/>
    <lineage>
        <taxon>Eukaryota</taxon>
        <taxon>Fungi</taxon>
        <taxon>Dikarya</taxon>
        <taxon>Basidiomycota</taxon>
        <taxon>Agaricomycotina</taxon>
        <taxon>Agaricomycetes</taxon>
        <taxon>Polyporales</taxon>
        <taxon>Phanerochaetaceae</taxon>
        <taxon>Phanerochaete</taxon>
    </lineage>
</organism>
<comment type="caution">
    <text evidence="1">The sequence shown here is derived from an EMBL/GenBank/DDBJ whole genome shotgun (WGS) entry which is preliminary data.</text>
</comment>
<reference evidence="1 2" key="1">
    <citation type="submission" date="2021-08" db="EMBL/GenBank/DDBJ databases">
        <title>Draft Genome Sequence of Phanerochaete sordida strain YK-624.</title>
        <authorList>
            <person name="Mori T."/>
            <person name="Dohra H."/>
            <person name="Suzuki T."/>
            <person name="Kawagishi H."/>
            <person name="Hirai H."/>
        </authorList>
    </citation>
    <scope>NUCLEOTIDE SEQUENCE [LARGE SCALE GENOMIC DNA]</scope>
    <source>
        <strain evidence="1 2">YK-624</strain>
    </source>
</reference>
<protein>
    <submittedName>
        <fullName evidence="1">Uncharacterized protein</fullName>
    </submittedName>
</protein>
<dbReference type="EMBL" id="BPQB01000038">
    <property type="protein sequence ID" value="GJE94205.1"/>
    <property type="molecule type" value="Genomic_DNA"/>
</dbReference>
<gene>
    <name evidence="1" type="ORF">PsYK624_103730</name>
</gene>
<keyword evidence="2" id="KW-1185">Reference proteome</keyword>
<sequence length="84" mass="9350">MSGTTILSLEVYDTSVQLVNVAAFDSWGVSCVHPTGANPPKYRRPAVLCKSTTAALIRPLELQDPNYRWARAACRCSRRSITYF</sequence>
<accession>A0A9P3GFZ1</accession>
<proteinExistence type="predicted"/>
<name>A0A9P3GFZ1_9APHY</name>
<dbReference type="Proteomes" id="UP000703269">
    <property type="component" value="Unassembled WGS sequence"/>
</dbReference>
<dbReference type="AlphaFoldDB" id="A0A9P3GFZ1"/>
<evidence type="ECO:0000313" key="2">
    <source>
        <dbReference type="Proteomes" id="UP000703269"/>
    </source>
</evidence>
<evidence type="ECO:0000313" key="1">
    <source>
        <dbReference type="EMBL" id="GJE94205.1"/>
    </source>
</evidence>